<proteinExistence type="predicted"/>
<dbReference type="PANTHER" id="PTHR47843:SF5">
    <property type="entry name" value="BTB_POZ DOMAIN PROTEIN"/>
    <property type="match status" value="1"/>
</dbReference>
<evidence type="ECO:0000259" key="1">
    <source>
        <dbReference type="PROSITE" id="PS50097"/>
    </source>
</evidence>
<dbReference type="KEGG" id="ache:ACHE_10967A"/>
<dbReference type="Gene3D" id="3.30.710.10">
    <property type="entry name" value="Potassium Channel Kv1.1, Chain A"/>
    <property type="match status" value="1"/>
</dbReference>
<reference evidence="2" key="1">
    <citation type="submission" date="2021-01" db="EMBL/GenBank/DDBJ databases">
        <authorList>
            <consortium name="Aspergillus chevalieri M1 genome sequencing consortium"/>
            <person name="Kazuki M."/>
            <person name="Futagami T."/>
        </authorList>
    </citation>
    <scope>NUCLEOTIDE SEQUENCE</scope>
    <source>
        <strain evidence="2">M1</strain>
    </source>
</reference>
<sequence>MESSNISLVMKDILRTGKYSDFTIKCEGHQFKVHQVIVCSQSPFFDAAVCGGFQEASDKIVDLPDDDFHTIRRLISYLYLQDFDQDGSGSSYQVLNETGIVDHAIREGSPMEINITETPETKAPSAAGTDEVPYNNLHVYVAADKFGIDSLKNLARDRLASWLQRNWDKEEFPQVVRSVFQSLPPHESQLPDIITHLISEKAEDLLKQESVLDLLQEFGGLAIAVLKEVVGYFQSSEAERKRLVALCVENTFGNSLTYKLNGISRCRHCQAAFNLRVERETIGFGTVRCGICRTRH</sequence>
<dbReference type="PROSITE" id="PS50097">
    <property type="entry name" value="BTB"/>
    <property type="match status" value="1"/>
</dbReference>
<evidence type="ECO:0000313" key="2">
    <source>
        <dbReference type="EMBL" id="BCR83565.1"/>
    </source>
</evidence>
<dbReference type="SMART" id="SM00225">
    <property type="entry name" value="BTB"/>
    <property type="match status" value="1"/>
</dbReference>
<dbReference type="PANTHER" id="PTHR47843">
    <property type="entry name" value="BTB DOMAIN-CONTAINING PROTEIN-RELATED"/>
    <property type="match status" value="1"/>
</dbReference>
<dbReference type="SUPFAM" id="SSF54695">
    <property type="entry name" value="POZ domain"/>
    <property type="match status" value="1"/>
</dbReference>
<reference evidence="2" key="2">
    <citation type="submission" date="2021-02" db="EMBL/GenBank/DDBJ databases">
        <title>Aspergillus chevalieri M1 genome sequence.</title>
        <authorList>
            <person name="Kadooka C."/>
            <person name="Mori K."/>
            <person name="Futagami T."/>
        </authorList>
    </citation>
    <scope>NUCLEOTIDE SEQUENCE</scope>
    <source>
        <strain evidence="2">M1</strain>
    </source>
</reference>
<feature type="domain" description="BTB" evidence="1">
    <location>
        <begin position="20"/>
        <end position="87"/>
    </location>
</feature>
<gene>
    <name evidence="2" type="ORF">ACHE_10967A</name>
</gene>
<dbReference type="EMBL" id="AP024416">
    <property type="protein sequence ID" value="BCR83565.1"/>
    <property type="molecule type" value="Genomic_DNA"/>
</dbReference>
<dbReference type="CDD" id="cd18186">
    <property type="entry name" value="BTB_POZ_ZBTB_KLHL-like"/>
    <property type="match status" value="1"/>
</dbReference>
<protein>
    <recommendedName>
        <fullName evidence="1">BTB domain-containing protein</fullName>
    </recommendedName>
</protein>
<keyword evidence="3" id="KW-1185">Reference proteome</keyword>
<name>A0A7R7VEY0_ASPCH</name>
<dbReference type="GeneID" id="66977924"/>
<dbReference type="InterPro" id="IPR000210">
    <property type="entry name" value="BTB/POZ_dom"/>
</dbReference>
<accession>A0A7R7VEY0</accession>
<evidence type="ECO:0000313" key="3">
    <source>
        <dbReference type="Proteomes" id="UP000637239"/>
    </source>
</evidence>
<dbReference type="RefSeq" id="XP_043132087.1">
    <property type="nucleotide sequence ID" value="XM_043285152.1"/>
</dbReference>
<dbReference type="AlphaFoldDB" id="A0A7R7VEY0"/>
<dbReference type="InterPro" id="IPR011333">
    <property type="entry name" value="SKP1/BTB/POZ_sf"/>
</dbReference>
<dbReference type="Pfam" id="PF00651">
    <property type="entry name" value="BTB"/>
    <property type="match status" value="1"/>
</dbReference>
<dbReference type="Proteomes" id="UP000637239">
    <property type="component" value="Chromosome 1"/>
</dbReference>
<organism evidence="2 3">
    <name type="scientific">Aspergillus chevalieri</name>
    <name type="common">Eurotium chevalieri</name>
    <dbReference type="NCBI Taxonomy" id="182096"/>
    <lineage>
        <taxon>Eukaryota</taxon>
        <taxon>Fungi</taxon>
        <taxon>Dikarya</taxon>
        <taxon>Ascomycota</taxon>
        <taxon>Pezizomycotina</taxon>
        <taxon>Eurotiomycetes</taxon>
        <taxon>Eurotiomycetidae</taxon>
        <taxon>Eurotiales</taxon>
        <taxon>Aspergillaceae</taxon>
        <taxon>Aspergillus</taxon>
        <taxon>Aspergillus subgen. Aspergillus</taxon>
    </lineage>
</organism>